<dbReference type="EMBL" id="JARIHO010000051">
    <property type="protein sequence ID" value="KAJ7321371.1"/>
    <property type="molecule type" value="Genomic_DNA"/>
</dbReference>
<organism evidence="1 2">
    <name type="scientific">Mycena albidolilacea</name>
    <dbReference type="NCBI Taxonomy" id="1033008"/>
    <lineage>
        <taxon>Eukaryota</taxon>
        <taxon>Fungi</taxon>
        <taxon>Dikarya</taxon>
        <taxon>Basidiomycota</taxon>
        <taxon>Agaricomycotina</taxon>
        <taxon>Agaricomycetes</taxon>
        <taxon>Agaricomycetidae</taxon>
        <taxon>Agaricales</taxon>
        <taxon>Marasmiineae</taxon>
        <taxon>Mycenaceae</taxon>
        <taxon>Mycena</taxon>
    </lineage>
</organism>
<comment type="caution">
    <text evidence="1">The sequence shown here is derived from an EMBL/GenBank/DDBJ whole genome shotgun (WGS) entry which is preliminary data.</text>
</comment>
<dbReference type="InterPro" id="IPR032675">
    <property type="entry name" value="LRR_dom_sf"/>
</dbReference>
<dbReference type="Gene3D" id="3.80.10.10">
    <property type="entry name" value="Ribonuclease Inhibitor"/>
    <property type="match status" value="1"/>
</dbReference>
<evidence type="ECO:0008006" key="3">
    <source>
        <dbReference type="Google" id="ProtNLM"/>
    </source>
</evidence>
<accession>A0AAD7EH84</accession>
<evidence type="ECO:0000313" key="2">
    <source>
        <dbReference type="Proteomes" id="UP001218218"/>
    </source>
</evidence>
<evidence type="ECO:0000313" key="1">
    <source>
        <dbReference type="EMBL" id="KAJ7321371.1"/>
    </source>
</evidence>
<dbReference type="AlphaFoldDB" id="A0AAD7EH84"/>
<name>A0AAD7EH84_9AGAR</name>
<dbReference type="Proteomes" id="UP001218218">
    <property type="component" value="Unassembled WGS sequence"/>
</dbReference>
<reference evidence="1" key="1">
    <citation type="submission" date="2023-03" db="EMBL/GenBank/DDBJ databases">
        <title>Massive genome expansion in bonnet fungi (Mycena s.s.) driven by repeated elements and novel gene families across ecological guilds.</title>
        <authorList>
            <consortium name="Lawrence Berkeley National Laboratory"/>
            <person name="Harder C.B."/>
            <person name="Miyauchi S."/>
            <person name="Viragh M."/>
            <person name="Kuo A."/>
            <person name="Thoen E."/>
            <person name="Andreopoulos B."/>
            <person name="Lu D."/>
            <person name="Skrede I."/>
            <person name="Drula E."/>
            <person name="Henrissat B."/>
            <person name="Morin E."/>
            <person name="Kohler A."/>
            <person name="Barry K."/>
            <person name="LaButti K."/>
            <person name="Morin E."/>
            <person name="Salamov A."/>
            <person name="Lipzen A."/>
            <person name="Mereny Z."/>
            <person name="Hegedus B."/>
            <person name="Baldrian P."/>
            <person name="Stursova M."/>
            <person name="Weitz H."/>
            <person name="Taylor A."/>
            <person name="Grigoriev I.V."/>
            <person name="Nagy L.G."/>
            <person name="Martin F."/>
            <person name="Kauserud H."/>
        </authorList>
    </citation>
    <scope>NUCLEOTIDE SEQUENCE</scope>
    <source>
        <strain evidence="1">CBHHK002</strain>
    </source>
</reference>
<sequence length="376" mass="42647">MRQMPSPSEPILPPEVIDLIIDYLHNHRGTLRACSLVSRNWLGGSRHHLFNGVYLAARDLGTFQNLLESPENTLLFHIRNLHATRCQYHELTRLLQLLPAFSHLHSLSICGNTTGLMQCVDQPRWAETFPFIDSLTLSRATFASYPGLSDFLGRFPALKTLALDHISAPFSPSAVPAAVNIDLDTLKITLTTGLFGWLRWTGFSLRTRSLEVDLESTEMGLSDYLAALDTRLERLKLKFRQPGQLENIPRSPWLMYNTRLRCLRVGYAFWIRGETDISSPPSLGRLLKQLESSGIEELSFDAEILDPGLIWPRHPPHEVAAILDEGVFPRLRRIDFFGPWDRAEDILRKQFQSAMLALLPIQSLRGIVRVNAHPSQ</sequence>
<keyword evidence="2" id="KW-1185">Reference proteome</keyword>
<gene>
    <name evidence="1" type="ORF">DFH08DRAFT_788773</name>
</gene>
<protein>
    <recommendedName>
        <fullName evidence="3">F-box domain-containing protein</fullName>
    </recommendedName>
</protein>
<proteinExistence type="predicted"/>